<dbReference type="GO" id="GO:0043709">
    <property type="term" value="P:cell adhesion involved in single-species biofilm formation"/>
    <property type="evidence" value="ECO:0007669"/>
    <property type="project" value="TreeGrafter"/>
</dbReference>
<evidence type="ECO:0000313" key="7">
    <source>
        <dbReference type="EMBL" id="POP41576.1"/>
    </source>
</evidence>
<evidence type="ECO:0000256" key="5">
    <source>
        <dbReference type="SAM" id="SignalP"/>
    </source>
</evidence>
<feature type="domain" description="Fimbrial-type adhesion" evidence="6">
    <location>
        <begin position="239"/>
        <end position="375"/>
    </location>
</feature>
<evidence type="ECO:0000259" key="6">
    <source>
        <dbReference type="Pfam" id="PF00419"/>
    </source>
</evidence>
<dbReference type="PANTHER" id="PTHR33420">
    <property type="entry name" value="FIMBRIAL SUBUNIT ELFA-RELATED"/>
    <property type="match status" value="1"/>
</dbReference>
<evidence type="ECO:0000256" key="3">
    <source>
        <dbReference type="ARBA" id="ARBA00022729"/>
    </source>
</evidence>
<comment type="caution">
    <text evidence="8">The sequence shown here is derived from an EMBL/GenBank/DDBJ whole genome shotgun (WGS) entry which is preliminary data.</text>
</comment>
<dbReference type="InterPro" id="IPR036937">
    <property type="entry name" value="Adhesion_dom_fimbrial_sf"/>
</dbReference>
<accession>A0A2P5GME3</accession>
<evidence type="ECO:0000313" key="9">
    <source>
        <dbReference type="Proteomes" id="UP000237073"/>
    </source>
</evidence>
<proteinExistence type="inferred from homology"/>
<keyword evidence="9" id="KW-1185">Reference proteome</keyword>
<dbReference type="PANTHER" id="PTHR33420:SF3">
    <property type="entry name" value="FIMBRIAL SUBUNIT ELFA"/>
    <property type="match status" value="1"/>
</dbReference>
<dbReference type="EMBL" id="PQGD01000013">
    <property type="protein sequence ID" value="POP47005.1"/>
    <property type="molecule type" value="Genomic_DNA"/>
</dbReference>
<reference evidence="9 10" key="1">
    <citation type="submission" date="2018-01" db="EMBL/GenBank/DDBJ databases">
        <title>Superficieibacter electus gen. nov., sp. nov., an extended-spectrum beta-lactamase possessing member of the Enterobacteriaceae family, isolated from intensive care unit surfaces.</title>
        <authorList>
            <person name="Potter R.F."/>
            <person name="D'Souza A.W."/>
        </authorList>
    </citation>
    <scope>NUCLEOTIDE SEQUENCE [LARGE SCALE GENOMIC DNA]</scope>
    <source>
        <strain evidence="8 10">BP-1</strain>
        <strain evidence="7 9">BP-2</strain>
    </source>
</reference>
<evidence type="ECO:0000256" key="2">
    <source>
        <dbReference type="ARBA" id="ARBA00006671"/>
    </source>
</evidence>
<dbReference type="InterPro" id="IPR008966">
    <property type="entry name" value="Adhesion_dom_sf"/>
</dbReference>
<dbReference type="InterPro" id="IPR000259">
    <property type="entry name" value="Adhesion_dom_fimbrial"/>
</dbReference>
<gene>
    <name evidence="8" type="ORF">CHU32_16820</name>
    <name evidence="7" type="ORF">CHU33_22100</name>
</gene>
<dbReference type="Pfam" id="PF00419">
    <property type="entry name" value="Fimbrial"/>
    <property type="match status" value="1"/>
</dbReference>
<dbReference type="SUPFAM" id="SSF49401">
    <property type="entry name" value="Bacterial adhesins"/>
    <property type="match status" value="1"/>
</dbReference>
<keyword evidence="4" id="KW-0281">Fimbrium</keyword>
<feature type="chain" id="PRO_5015166897" description="Fimbrial-type adhesion domain-containing protein" evidence="5">
    <location>
        <begin position="25"/>
        <end position="376"/>
    </location>
</feature>
<comment type="similarity">
    <text evidence="2">Belongs to the fimbrial protein family.</text>
</comment>
<dbReference type="OrthoDB" id="6631694at2"/>
<dbReference type="Gene3D" id="2.60.40.1090">
    <property type="entry name" value="Fimbrial-type adhesion domain"/>
    <property type="match status" value="1"/>
</dbReference>
<dbReference type="EMBL" id="PQGE01000025">
    <property type="protein sequence ID" value="POP41576.1"/>
    <property type="molecule type" value="Genomic_DNA"/>
</dbReference>
<evidence type="ECO:0000256" key="4">
    <source>
        <dbReference type="ARBA" id="ARBA00023263"/>
    </source>
</evidence>
<dbReference type="InterPro" id="IPR050263">
    <property type="entry name" value="Bact_Fimbrial_Adh_Pro"/>
</dbReference>
<organism evidence="8 10">
    <name type="scientific">Superficieibacter electus</name>
    <dbReference type="NCBI Taxonomy" id="2022662"/>
    <lineage>
        <taxon>Bacteria</taxon>
        <taxon>Pseudomonadati</taxon>
        <taxon>Pseudomonadota</taxon>
        <taxon>Gammaproteobacteria</taxon>
        <taxon>Enterobacterales</taxon>
        <taxon>Enterobacteriaceae</taxon>
        <taxon>Superficieibacter</taxon>
    </lineage>
</organism>
<protein>
    <recommendedName>
        <fullName evidence="6">Fimbrial-type adhesion domain-containing protein</fullName>
    </recommendedName>
</protein>
<evidence type="ECO:0000313" key="10">
    <source>
        <dbReference type="Proteomes" id="UP000247005"/>
    </source>
</evidence>
<dbReference type="Proteomes" id="UP000247005">
    <property type="component" value="Unassembled WGS sequence"/>
</dbReference>
<dbReference type="RefSeq" id="WP_103678202.1">
    <property type="nucleotide sequence ID" value="NZ_PQGD01000013.1"/>
</dbReference>
<dbReference type="Proteomes" id="UP000237073">
    <property type="component" value="Unassembled WGS sequence"/>
</dbReference>
<evidence type="ECO:0000256" key="1">
    <source>
        <dbReference type="ARBA" id="ARBA00004561"/>
    </source>
</evidence>
<dbReference type="AlphaFoldDB" id="A0A2P5GME3"/>
<comment type="subcellular location">
    <subcellularLocation>
        <location evidence="1">Fimbrium</location>
    </subcellularLocation>
</comment>
<name>A0A2P5GME3_9ENTR</name>
<keyword evidence="3 5" id="KW-0732">Signal</keyword>
<dbReference type="GO" id="GO:0009289">
    <property type="term" value="C:pilus"/>
    <property type="evidence" value="ECO:0007669"/>
    <property type="project" value="UniProtKB-SubCell"/>
</dbReference>
<sequence>MMKLRNALFCALCLFSVWTSQALANGCWLRKETGATAISILNRSGTTIGPVGGFTEPLPINIPELIFEAKNLATDGVMPIVCGDGKDNSVTLTAGDAALYDTYTTPLEGTTAGLLKTSIPGIVYTYSIYCMGDCHAGDNGADLYLAGPPQGGSNVKPHMARDNIWTGGGATKRWQIEVNLYQTPEYRPHNGQTEGHALPGTIGTLRIGKSNEATMPIIIDTDSITFKVMEPTCMGYGINGSQGDSEVNLGVYHITDFTNADQSVTYAFTFDLFRCSVNKISLKVTGKNSGSGADYLVNDLSGEAEGLGLALFSDAGTGNWQHFKTDGSQTISTDFTGNGDWYMDSYSTKLAAVLTKIGTVKAGEFQATATFTINYE</sequence>
<evidence type="ECO:0000313" key="8">
    <source>
        <dbReference type="EMBL" id="POP47005.1"/>
    </source>
</evidence>
<feature type="signal peptide" evidence="5">
    <location>
        <begin position="1"/>
        <end position="24"/>
    </location>
</feature>